<protein>
    <submittedName>
        <fullName evidence="1">Uncharacterized protein</fullName>
    </submittedName>
</protein>
<dbReference type="OrthoDB" id="410404at2759"/>
<keyword evidence="2" id="KW-1185">Reference proteome</keyword>
<sequence>MSWKCDDSMYGVPLKNKCRNNDVRGRHGLKEDVVTRVEKGTTGWFDDHLERKNESDGQNQSIKRKYVIERAVSESRTDRDTLGSRKLILQLTSRRHFTEDVRRGVRRCPRPPPLILTRDNCTSAGRTLKVSIAPLTGHTPSVHNKKF</sequence>
<dbReference type="Proteomes" id="UP000299102">
    <property type="component" value="Unassembled WGS sequence"/>
</dbReference>
<accession>A0A4C1VCV3</accession>
<dbReference type="AlphaFoldDB" id="A0A4C1VCV3"/>
<dbReference type="EMBL" id="BGZK01000321">
    <property type="protein sequence ID" value="GBP36681.1"/>
    <property type="molecule type" value="Genomic_DNA"/>
</dbReference>
<evidence type="ECO:0000313" key="2">
    <source>
        <dbReference type="Proteomes" id="UP000299102"/>
    </source>
</evidence>
<organism evidence="1 2">
    <name type="scientific">Eumeta variegata</name>
    <name type="common">Bagworm moth</name>
    <name type="synonym">Eumeta japonica</name>
    <dbReference type="NCBI Taxonomy" id="151549"/>
    <lineage>
        <taxon>Eukaryota</taxon>
        <taxon>Metazoa</taxon>
        <taxon>Ecdysozoa</taxon>
        <taxon>Arthropoda</taxon>
        <taxon>Hexapoda</taxon>
        <taxon>Insecta</taxon>
        <taxon>Pterygota</taxon>
        <taxon>Neoptera</taxon>
        <taxon>Endopterygota</taxon>
        <taxon>Lepidoptera</taxon>
        <taxon>Glossata</taxon>
        <taxon>Ditrysia</taxon>
        <taxon>Tineoidea</taxon>
        <taxon>Psychidae</taxon>
        <taxon>Oiketicinae</taxon>
        <taxon>Eumeta</taxon>
    </lineage>
</organism>
<gene>
    <name evidence="1" type="ORF">EVAR_35267_1</name>
</gene>
<comment type="caution">
    <text evidence="1">The sequence shown here is derived from an EMBL/GenBank/DDBJ whole genome shotgun (WGS) entry which is preliminary data.</text>
</comment>
<name>A0A4C1VCV3_EUMVA</name>
<proteinExistence type="predicted"/>
<reference evidence="1 2" key="1">
    <citation type="journal article" date="2019" name="Commun. Biol.">
        <title>The bagworm genome reveals a unique fibroin gene that provides high tensile strength.</title>
        <authorList>
            <person name="Kono N."/>
            <person name="Nakamura H."/>
            <person name="Ohtoshi R."/>
            <person name="Tomita M."/>
            <person name="Numata K."/>
            <person name="Arakawa K."/>
        </authorList>
    </citation>
    <scope>NUCLEOTIDE SEQUENCE [LARGE SCALE GENOMIC DNA]</scope>
</reference>
<evidence type="ECO:0000313" key="1">
    <source>
        <dbReference type="EMBL" id="GBP36681.1"/>
    </source>
</evidence>